<dbReference type="OrthoDB" id="164533at2759"/>
<keyword evidence="2" id="KW-0808">Transferase</keyword>
<protein>
    <submittedName>
        <fullName evidence="2">TKL protein kinase</fullName>
    </submittedName>
</protein>
<reference evidence="3" key="1">
    <citation type="submission" date="2017-03" db="EMBL/GenBank/DDBJ databases">
        <title>Phytopthora megakarya and P. palmivora, two closely related causual agents of cacao black pod achieved similar genome size and gene model numbers by different mechanisms.</title>
        <authorList>
            <person name="Ali S."/>
            <person name="Shao J."/>
            <person name="Larry D.J."/>
            <person name="Kronmiller B."/>
            <person name="Shen D."/>
            <person name="Strem M.D."/>
            <person name="Melnick R.L."/>
            <person name="Guiltinan M.J."/>
            <person name="Tyler B.M."/>
            <person name="Meinhardt L.W."/>
            <person name="Bailey B.A."/>
        </authorList>
    </citation>
    <scope>NUCLEOTIDE SEQUENCE [LARGE SCALE GENOMIC DNA]</scope>
    <source>
        <strain evidence="3">zdho120</strain>
    </source>
</reference>
<dbReference type="Pfam" id="PF07714">
    <property type="entry name" value="PK_Tyr_Ser-Thr"/>
    <property type="match status" value="1"/>
</dbReference>
<dbReference type="GO" id="GO:0004674">
    <property type="term" value="F:protein serine/threonine kinase activity"/>
    <property type="evidence" value="ECO:0007669"/>
    <property type="project" value="TreeGrafter"/>
</dbReference>
<dbReference type="GO" id="GO:0005524">
    <property type="term" value="F:ATP binding"/>
    <property type="evidence" value="ECO:0007669"/>
    <property type="project" value="InterPro"/>
</dbReference>
<sequence>MQLLESYEQEPRLLIKLADTGRVVKLLNEAVKTSFDLMDGETENFNTLTMWRQVLLQERESRIDMYEAFVGVNAKGLFSEVQTHSEQVEVLTLLKHNLEVYSHILTPREKHIASVVYNMVTKFGSVIVKQIPSWFTAPNDEWHDTEKTWFRKGEEAKCIRQMEILRRVRHPNLRRCFGACHVGEPFIVHEKSRPLSEKVEKDDLSWEVLLGCAQVLEHVHTQRLVYQNLGVEHFFESQEDGRGLLSGVGLHEVGTSTSPATDVLAFGLAVFALLECSRDPDKNGRRVSLHQRLPADKPEFLQYDEWKLLIRMCGSSSERWTMGEVVCAIEELVRGVKHETVEIKCVPSPANHTITEVLEDIREHFEQNTELADFVQAEYDRLREIYHHLVARDSISTKLAGDFLKLMWDFSNLLKRKSIGLVTETLGISIQRLRIRRDINRFVLWYPELISTLSPNGRAEPGCEAHREVDSSLDCLLEWLIPSDQIELESFPVEGSFGTVYRAKWLDTKVLARQLPAHANDEVQFLKELSMWSKLSHPNVERLFGVCDHSLPFVISERLSENSLTQSIDANSGMVWQNLLDVALGLNYLHSQNIIHGDLKCNNIVVDGSAKICDFGLTSIPNYDVATSIRWKAPELLRGEQPSFASDIYSLGMCIIEAITGEVPWTSSISDEEVKYNVTGLMRIPERPNMFRDEEWKLIERCCCFDPERRMSSTAIVHYIRHITRNWTSGIKNKILKNTISQ</sequence>
<feature type="domain" description="Protein kinase" evidence="1">
    <location>
        <begin position="486"/>
        <end position="725"/>
    </location>
</feature>
<dbReference type="AlphaFoldDB" id="A0A225V821"/>
<dbReference type="PANTHER" id="PTHR44329">
    <property type="entry name" value="SERINE/THREONINE-PROTEIN KINASE TNNI3K-RELATED"/>
    <property type="match status" value="1"/>
</dbReference>
<dbReference type="InterPro" id="IPR051681">
    <property type="entry name" value="Ser/Thr_Kinases-Pseudokinases"/>
</dbReference>
<dbReference type="InterPro" id="IPR008271">
    <property type="entry name" value="Ser/Thr_kinase_AS"/>
</dbReference>
<evidence type="ECO:0000313" key="2">
    <source>
        <dbReference type="EMBL" id="OWZ01048.1"/>
    </source>
</evidence>
<dbReference type="PROSITE" id="PS50011">
    <property type="entry name" value="PROTEIN_KINASE_DOM"/>
    <property type="match status" value="2"/>
</dbReference>
<evidence type="ECO:0000313" key="3">
    <source>
        <dbReference type="Proteomes" id="UP000198211"/>
    </source>
</evidence>
<dbReference type="PROSITE" id="PS00108">
    <property type="entry name" value="PROTEIN_KINASE_ST"/>
    <property type="match status" value="1"/>
</dbReference>
<dbReference type="SMART" id="SM00220">
    <property type="entry name" value="S_TKc"/>
    <property type="match status" value="1"/>
</dbReference>
<name>A0A225V821_9STRA</name>
<accession>A0A225V821</accession>
<dbReference type="Gene3D" id="1.10.510.10">
    <property type="entry name" value="Transferase(Phosphotransferase) domain 1"/>
    <property type="match status" value="1"/>
</dbReference>
<keyword evidence="2" id="KW-0418">Kinase</keyword>
<evidence type="ECO:0000259" key="1">
    <source>
        <dbReference type="PROSITE" id="PS50011"/>
    </source>
</evidence>
<organism evidence="2 3">
    <name type="scientific">Phytophthora megakarya</name>
    <dbReference type="NCBI Taxonomy" id="4795"/>
    <lineage>
        <taxon>Eukaryota</taxon>
        <taxon>Sar</taxon>
        <taxon>Stramenopiles</taxon>
        <taxon>Oomycota</taxon>
        <taxon>Peronosporomycetes</taxon>
        <taxon>Peronosporales</taxon>
        <taxon>Peronosporaceae</taxon>
        <taxon>Phytophthora</taxon>
    </lineage>
</organism>
<dbReference type="STRING" id="4795.A0A225V821"/>
<comment type="caution">
    <text evidence="2">The sequence shown here is derived from an EMBL/GenBank/DDBJ whole genome shotgun (WGS) entry which is preliminary data.</text>
</comment>
<dbReference type="InterPro" id="IPR000719">
    <property type="entry name" value="Prot_kinase_dom"/>
</dbReference>
<feature type="domain" description="Protein kinase" evidence="1">
    <location>
        <begin position="67"/>
        <end position="404"/>
    </location>
</feature>
<keyword evidence="3" id="KW-1185">Reference proteome</keyword>
<proteinExistence type="predicted"/>
<dbReference type="Gene3D" id="3.30.200.20">
    <property type="entry name" value="Phosphorylase Kinase, domain 1"/>
    <property type="match status" value="1"/>
</dbReference>
<dbReference type="InterPro" id="IPR011009">
    <property type="entry name" value="Kinase-like_dom_sf"/>
</dbReference>
<dbReference type="SUPFAM" id="SSF56112">
    <property type="entry name" value="Protein kinase-like (PK-like)"/>
    <property type="match status" value="2"/>
</dbReference>
<dbReference type="PANTHER" id="PTHR44329:SF214">
    <property type="entry name" value="PROTEIN KINASE DOMAIN-CONTAINING PROTEIN"/>
    <property type="match status" value="1"/>
</dbReference>
<dbReference type="EMBL" id="NBNE01007141">
    <property type="protein sequence ID" value="OWZ01048.1"/>
    <property type="molecule type" value="Genomic_DNA"/>
</dbReference>
<dbReference type="Proteomes" id="UP000198211">
    <property type="component" value="Unassembled WGS sequence"/>
</dbReference>
<gene>
    <name evidence="2" type="ORF">PHMEG_00027641</name>
</gene>
<dbReference type="InterPro" id="IPR001245">
    <property type="entry name" value="Ser-Thr/Tyr_kinase_cat_dom"/>
</dbReference>